<dbReference type="CDD" id="cd00186">
    <property type="entry name" value="TOP1Ac"/>
    <property type="match status" value="1"/>
</dbReference>
<dbReference type="SMART" id="SM00493">
    <property type="entry name" value="TOPRIM"/>
    <property type="match status" value="1"/>
</dbReference>
<feature type="site" description="Interaction with DNA" evidence="10">
    <location>
        <position position="138"/>
    </location>
</feature>
<dbReference type="GO" id="GO:0005694">
    <property type="term" value="C:chromosome"/>
    <property type="evidence" value="ECO:0007669"/>
    <property type="project" value="InterPro"/>
</dbReference>
<dbReference type="InterPro" id="IPR023406">
    <property type="entry name" value="Topo_IA_AS"/>
</dbReference>
<feature type="site" description="Interaction with DNA" evidence="10">
    <location>
        <position position="32"/>
    </location>
</feature>
<evidence type="ECO:0000256" key="10">
    <source>
        <dbReference type="HAMAP-Rule" id="MF_00952"/>
    </source>
</evidence>
<comment type="function">
    <text evidence="10">Releases the supercoiling and torsional tension of DNA, which is introduced during the DNA replication and transcription, by transiently cleaving and rejoining one strand of the DNA duplex. Introduces a single-strand break via transesterification at a target site in duplex DNA. The scissile phosphodiester is attacked by the catalytic tyrosine of the enzyme, resulting in the formation of a DNA-(5'-phosphotyrosyl)-enzyme intermediate and the expulsion of a 3'-OH DNA strand. The free DNA strand then undergoes passage around the unbroken strand, thus removing DNA supercoils. Finally, in the religation step, the DNA 3'-OH attacks the covalent intermediate to expel the active-site tyrosine and restore the DNA phosphodiester backbone.</text>
</comment>
<feature type="site" description="Interaction with DNA" evidence="10">
    <location>
        <position position="142"/>
    </location>
</feature>
<evidence type="ECO:0000256" key="8">
    <source>
        <dbReference type="ARBA" id="ARBA00023125"/>
    </source>
</evidence>
<evidence type="ECO:0000256" key="2">
    <source>
        <dbReference type="ARBA" id="ARBA00009446"/>
    </source>
</evidence>
<keyword evidence="9 10" id="KW-0413">Isomerase</keyword>
<feature type="region of interest" description="Interaction with DNA" evidence="10">
    <location>
        <begin position="165"/>
        <end position="170"/>
    </location>
</feature>
<evidence type="ECO:0000256" key="9">
    <source>
        <dbReference type="ARBA" id="ARBA00023235"/>
    </source>
</evidence>
<evidence type="ECO:0000256" key="3">
    <source>
        <dbReference type="ARBA" id="ARBA00022723"/>
    </source>
</evidence>
<evidence type="ECO:0000256" key="1">
    <source>
        <dbReference type="ARBA" id="ARBA00000213"/>
    </source>
</evidence>
<dbReference type="NCBIfam" id="TIGR01051">
    <property type="entry name" value="topA_bact"/>
    <property type="match status" value="1"/>
</dbReference>
<dbReference type="EMBL" id="CP040825">
    <property type="protein sequence ID" value="QCZ36606.1"/>
    <property type="molecule type" value="Genomic_DNA"/>
</dbReference>
<keyword evidence="8 10" id="KW-0238">DNA-binding</keyword>
<organism evidence="13 14">
    <name type="scientific">Mycoplasma nasistruthionis</name>
    <dbReference type="NCBI Taxonomy" id="353852"/>
    <lineage>
        <taxon>Bacteria</taxon>
        <taxon>Bacillati</taxon>
        <taxon>Mycoplasmatota</taxon>
        <taxon>Mollicutes</taxon>
        <taxon>Mycoplasmataceae</taxon>
        <taxon>Mycoplasma</taxon>
    </lineage>
</organism>
<evidence type="ECO:0000256" key="5">
    <source>
        <dbReference type="ARBA" id="ARBA00022833"/>
    </source>
</evidence>
<dbReference type="PROSITE" id="PS52039">
    <property type="entry name" value="TOPO_IA_2"/>
    <property type="match status" value="1"/>
</dbReference>
<dbReference type="InterPro" id="IPR013825">
    <property type="entry name" value="Topo_IA_cen_sub2"/>
</dbReference>
<evidence type="ECO:0000256" key="4">
    <source>
        <dbReference type="ARBA" id="ARBA00022771"/>
    </source>
</evidence>
<dbReference type="Gene3D" id="3.40.50.140">
    <property type="match status" value="1"/>
</dbReference>
<dbReference type="GO" id="GO:0008270">
    <property type="term" value="F:zinc ion binding"/>
    <property type="evidence" value="ECO:0007669"/>
    <property type="project" value="UniProtKB-KW"/>
</dbReference>
<dbReference type="HAMAP" id="MF_00952">
    <property type="entry name" value="Topoisom_1_prok"/>
    <property type="match status" value="1"/>
</dbReference>
<keyword evidence="4" id="KW-0863">Zinc-finger</keyword>
<dbReference type="InterPro" id="IPR003602">
    <property type="entry name" value="Topo_IA_DNA-bd_dom"/>
</dbReference>
<feature type="site" description="Interaction with DNA" evidence="10">
    <location>
        <position position="139"/>
    </location>
</feature>
<keyword evidence="6" id="KW-0460">Magnesium</keyword>
<comment type="subunit">
    <text evidence="10">Monomer.</text>
</comment>
<dbReference type="SMART" id="SM00436">
    <property type="entry name" value="TOP1Bc"/>
    <property type="match status" value="1"/>
</dbReference>
<dbReference type="Pfam" id="PF01396">
    <property type="entry name" value="Zn_ribbon_Top1"/>
    <property type="match status" value="1"/>
</dbReference>
<dbReference type="OrthoDB" id="9804262at2"/>
<dbReference type="InterPro" id="IPR005733">
    <property type="entry name" value="TopoI_bac-type"/>
</dbReference>
<dbReference type="InterPro" id="IPR013824">
    <property type="entry name" value="Topo_IA_cen_sub1"/>
</dbReference>
<dbReference type="PANTHER" id="PTHR42785">
    <property type="entry name" value="DNA TOPOISOMERASE, TYPE IA, CORE"/>
    <property type="match status" value="1"/>
</dbReference>
<dbReference type="GO" id="GO:0006265">
    <property type="term" value="P:DNA topological change"/>
    <property type="evidence" value="ECO:0007669"/>
    <property type="project" value="UniProtKB-UniRule"/>
</dbReference>
<dbReference type="InterPro" id="IPR013826">
    <property type="entry name" value="Topo_IA_cen_sub3"/>
</dbReference>
<dbReference type="SMART" id="SM00437">
    <property type="entry name" value="TOP1Ac"/>
    <property type="match status" value="1"/>
</dbReference>
<evidence type="ECO:0000256" key="6">
    <source>
        <dbReference type="ARBA" id="ARBA00022842"/>
    </source>
</evidence>
<feature type="domain" description="Topo IA-type catalytic" evidence="12">
    <location>
        <begin position="128"/>
        <end position="546"/>
    </location>
</feature>
<dbReference type="EC" id="5.6.2.1" evidence="10"/>
<evidence type="ECO:0000259" key="12">
    <source>
        <dbReference type="PROSITE" id="PS52039"/>
    </source>
</evidence>
<dbReference type="Pfam" id="PF01751">
    <property type="entry name" value="Toprim"/>
    <property type="match status" value="1"/>
</dbReference>
<dbReference type="PROSITE" id="PS00396">
    <property type="entry name" value="TOPO_IA_1"/>
    <property type="match status" value="1"/>
</dbReference>
<dbReference type="Pfam" id="PF01131">
    <property type="entry name" value="Topoisom_bac"/>
    <property type="match status" value="1"/>
</dbReference>
<dbReference type="Gene3D" id="3.30.65.10">
    <property type="entry name" value="Bacterial Topoisomerase I, domain 1"/>
    <property type="match status" value="1"/>
</dbReference>
<dbReference type="Gene3D" id="2.70.20.10">
    <property type="entry name" value="Topoisomerase I, domain 3"/>
    <property type="match status" value="1"/>
</dbReference>
<comment type="catalytic activity">
    <reaction evidence="1 10">
        <text>ATP-independent breakage of single-stranded DNA, followed by passage and rejoining.</text>
        <dbReference type="EC" id="5.6.2.1"/>
    </reaction>
</comment>
<sequence length="623" mass="70731">MNKLIIVESPNKVETIKKYVGNEYIVLASVGHILKMKTTGTGGLGIDFENWEPQNSLESSKKEVVKKLKEALAISDFVYIATDPDREGEAIGQNLVDYLKIKNFARIKYNEITKEAILKALANPGKIDQNLVDAQKTRRMLDRIIGFKLSGLMRYKFKNAPGNPSAGRVQSIALKLIIDRENEIRNFIPEKYAKLHAVLADTKQLAYYHNDKNESDRKDWIYQNELDTVKKHFDSAKKELLVIDKKTQQRKAPAITPLKQAVVYRRSTLSSQSAQYALQKLYEGYGDGGLITYPRTDSTRLSESFVNQGQAYIAKKWGSDYVATEVKGFSGDQDAHEAIRPTDIALTPDLAKNMYPNMSNSEYAIYKLVYETSLQALMKQPIRQVVSYTYSNGDYVFKNSFSKVIFDGYYVVVGKSEEVSDPNYEVNQTVSVSEFNFEDHETKPLPRYNDGSLIEALDNIKVGRPSTFAATVAVLKARNYAQKKNGSLHPTELGEIVLKNLIAAFPKIINEAYTASVELELDQISEATLQKNAVMEEFWTKFQEEYANADQKIEPYTFKLIELDEPCPDDQGTLVERYNKKGQKFVACLNFPKCRYTRSIEISKQTSNSEDDEVIELEDLDQE</sequence>
<evidence type="ECO:0000313" key="14">
    <source>
        <dbReference type="Proteomes" id="UP000305457"/>
    </source>
</evidence>
<dbReference type="InterPro" id="IPR003601">
    <property type="entry name" value="Topo_IA_2"/>
</dbReference>
<keyword evidence="3" id="KW-0479">Metal-binding</keyword>
<dbReference type="InterPro" id="IPR028612">
    <property type="entry name" value="Topoisom_1_IA"/>
</dbReference>
<comment type="similarity">
    <text evidence="2 10">Belongs to the type IA topoisomerase family.</text>
</comment>
<dbReference type="InterPro" id="IPR013497">
    <property type="entry name" value="Topo_IA_cen"/>
</dbReference>
<dbReference type="InterPro" id="IPR000380">
    <property type="entry name" value="Topo_IA"/>
</dbReference>
<proteinExistence type="inferred from homology"/>
<gene>
    <name evidence="10 13" type="primary">topA</name>
    <name evidence="13" type="ORF">FG904_01055</name>
</gene>
<keyword evidence="7 10" id="KW-0799">Topoisomerase</keyword>
<reference evidence="13 14" key="1">
    <citation type="submission" date="2019-06" db="EMBL/GenBank/DDBJ databases">
        <title>Mycoplasma sp. 2F1A isolated from ostrich.</title>
        <authorList>
            <person name="Spergser J."/>
        </authorList>
    </citation>
    <scope>NUCLEOTIDE SEQUENCE [LARGE SCALE GENOMIC DNA]</scope>
    <source>
        <strain evidence="13 14">2F1A</strain>
    </source>
</reference>
<dbReference type="RefSeq" id="WP_139592089.1">
    <property type="nucleotide sequence ID" value="NZ_CP040825.1"/>
</dbReference>
<keyword evidence="5" id="KW-0862">Zinc</keyword>
<evidence type="ECO:0000256" key="7">
    <source>
        <dbReference type="ARBA" id="ARBA00023029"/>
    </source>
</evidence>
<dbReference type="SUPFAM" id="SSF57783">
    <property type="entry name" value="Zinc beta-ribbon"/>
    <property type="match status" value="1"/>
</dbReference>
<dbReference type="GO" id="GO:0003677">
    <property type="term" value="F:DNA binding"/>
    <property type="evidence" value="ECO:0007669"/>
    <property type="project" value="UniProtKB-KW"/>
</dbReference>
<dbReference type="KEGG" id="mnh:FG904_01055"/>
<dbReference type="InterPro" id="IPR013498">
    <property type="entry name" value="Topo_IA_Znf"/>
</dbReference>
<feature type="domain" description="Toprim" evidence="11">
    <location>
        <begin position="2"/>
        <end position="114"/>
    </location>
</feature>
<name>A0A5B7XUQ7_9MOLU</name>
<dbReference type="PRINTS" id="PR00417">
    <property type="entry name" value="PRTPISMRASEI"/>
</dbReference>
<accession>A0A5B7XUQ7</accession>
<feature type="active site" description="O-(5'-phospho-DNA)-tyrosine intermediate" evidence="10">
    <location>
        <position position="293"/>
    </location>
</feature>
<dbReference type="InterPro" id="IPR023405">
    <property type="entry name" value="Topo_IA_core_domain"/>
</dbReference>
<dbReference type="InterPro" id="IPR006171">
    <property type="entry name" value="TOPRIM_dom"/>
</dbReference>
<feature type="site" description="Interaction with DNA" evidence="10">
    <location>
        <position position="478"/>
    </location>
</feature>
<dbReference type="Proteomes" id="UP000305457">
    <property type="component" value="Chromosome"/>
</dbReference>
<evidence type="ECO:0000313" key="13">
    <source>
        <dbReference type="EMBL" id="QCZ36606.1"/>
    </source>
</evidence>
<evidence type="ECO:0000259" key="11">
    <source>
        <dbReference type="PROSITE" id="PS50880"/>
    </source>
</evidence>
<protein>
    <recommendedName>
        <fullName evidence="10">DNA topoisomerase 1</fullName>
        <ecNumber evidence="10">5.6.2.1</ecNumber>
    </recommendedName>
    <alternativeName>
        <fullName evidence="10">DNA topoisomerase I</fullName>
    </alternativeName>
</protein>
<dbReference type="Gene3D" id="1.10.290.10">
    <property type="entry name" value="Topoisomerase I, domain 4"/>
    <property type="match status" value="1"/>
</dbReference>
<dbReference type="AlphaFoldDB" id="A0A5B7XUQ7"/>
<comment type="caution">
    <text evidence="10">Lacks conserved residue(s) required for the propagation of feature annotation.</text>
</comment>
<dbReference type="PROSITE" id="PS50880">
    <property type="entry name" value="TOPRIM"/>
    <property type="match status" value="1"/>
</dbReference>
<dbReference type="Gene3D" id="1.10.460.10">
    <property type="entry name" value="Topoisomerase I, domain 2"/>
    <property type="match status" value="1"/>
</dbReference>
<dbReference type="GO" id="GO:0003917">
    <property type="term" value="F:DNA topoisomerase type I (single strand cut, ATP-independent) activity"/>
    <property type="evidence" value="ECO:0007669"/>
    <property type="project" value="UniProtKB-UniRule"/>
</dbReference>
<feature type="site" description="Interaction with DNA" evidence="10">
    <location>
        <position position="295"/>
    </location>
</feature>
<dbReference type="SUPFAM" id="SSF56712">
    <property type="entry name" value="Prokaryotic type I DNA topoisomerase"/>
    <property type="match status" value="1"/>
</dbReference>
<dbReference type="PANTHER" id="PTHR42785:SF1">
    <property type="entry name" value="DNA TOPOISOMERASE"/>
    <property type="match status" value="1"/>
</dbReference>